<dbReference type="PANTHER" id="PTHR22840">
    <property type="entry name" value="WD REPEAT-CONTAINING PROTEIN 36"/>
    <property type="match status" value="1"/>
</dbReference>
<dbReference type="InterPro" id="IPR036322">
    <property type="entry name" value="WD40_repeat_dom_sf"/>
</dbReference>
<evidence type="ECO:0000313" key="8">
    <source>
        <dbReference type="Proteomes" id="UP001201812"/>
    </source>
</evidence>
<keyword evidence="4" id="KW-0802">TPR repeat</keyword>
<dbReference type="Gene3D" id="1.25.40.10">
    <property type="entry name" value="Tetratricopeptide repeat domain"/>
    <property type="match status" value="1"/>
</dbReference>
<dbReference type="SUPFAM" id="SSF48452">
    <property type="entry name" value="TPR-like"/>
    <property type="match status" value="1"/>
</dbReference>
<feature type="repeat" description="WD" evidence="3">
    <location>
        <begin position="1125"/>
        <end position="1159"/>
    </location>
</feature>
<dbReference type="Pfam" id="PF04192">
    <property type="entry name" value="Utp21"/>
    <property type="match status" value="1"/>
</dbReference>
<evidence type="ECO:0000256" key="3">
    <source>
        <dbReference type="PROSITE-ProRule" id="PRU00221"/>
    </source>
</evidence>
<dbReference type="Proteomes" id="UP001201812">
    <property type="component" value="Unassembled WGS sequence"/>
</dbReference>
<dbReference type="InterPro" id="IPR019775">
    <property type="entry name" value="WD40_repeat_CS"/>
</dbReference>
<dbReference type="PROSITE" id="PS00678">
    <property type="entry name" value="WD_REPEATS_1"/>
    <property type="match status" value="1"/>
</dbReference>
<evidence type="ECO:0000256" key="4">
    <source>
        <dbReference type="PROSITE-ProRule" id="PRU00339"/>
    </source>
</evidence>
<dbReference type="SMART" id="SM00028">
    <property type="entry name" value="TPR"/>
    <property type="match status" value="6"/>
</dbReference>
<dbReference type="SMART" id="SM00320">
    <property type="entry name" value="WD40"/>
    <property type="match status" value="6"/>
</dbReference>
<dbReference type="EMBL" id="JAKKPZ010000011">
    <property type="protein sequence ID" value="KAI1715584.1"/>
    <property type="molecule type" value="Genomic_DNA"/>
</dbReference>
<evidence type="ECO:0000313" key="7">
    <source>
        <dbReference type="EMBL" id="KAI1715584.1"/>
    </source>
</evidence>
<dbReference type="GO" id="GO:0032040">
    <property type="term" value="C:small-subunit processome"/>
    <property type="evidence" value="ECO:0007669"/>
    <property type="project" value="InterPro"/>
</dbReference>
<evidence type="ECO:0000259" key="6">
    <source>
        <dbReference type="Pfam" id="PF25171"/>
    </source>
</evidence>
<dbReference type="PROSITE" id="PS50293">
    <property type="entry name" value="TPR_REGION"/>
    <property type="match status" value="1"/>
</dbReference>
<feature type="repeat" description="WD" evidence="3">
    <location>
        <begin position="1033"/>
        <end position="1074"/>
    </location>
</feature>
<dbReference type="InterPro" id="IPR015943">
    <property type="entry name" value="WD40/YVTN_repeat-like_dom_sf"/>
</dbReference>
<comment type="caution">
    <text evidence="7">The sequence shown here is derived from an EMBL/GenBank/DDBJ whole genome shotgun (WGS) entry which is preliminary data.</text>
</comment>
<keyword evidence="1 3" id="KW-0853">WD repeat</keyword>
<gene>
    <name evidence="7" type="ORF">DdX_07905</name>
</gene>
<feature type="domain" description="WDR36/Utp21 N-terminal" evidence="6">
    <location>
        <begin position="606"/>
        <end position="809"/>
    </location>
</feature>
<dbReference type="PROSITE" id="PS50294">
    <property type="entry name" value="WD_REPEATS_REGION"/>
    <property type="match status" value="2"/>
</dbReference>
<dbReference type="Pfam" id="PF25171">
    <property type="entry name" value="Beta-prop_WDR36-Utp21_1st"/>
    <property type="match status" value="1"/>
</dbReference>
<protein>
    <submittedName>
        <fullName evidence="7">Utp21 specific WD40 associated putative domain-containing protein</fullName>
    </submittedName>
</protein>
<feature type="domain" description="WDR36/Utp21 C-terminal" evidence="5">
    <location>
        <begin position="1276"/>
        <end position="1503"/>
    </location>
</feature>
<sequence length="1507" mass="169836">MASSTTSTVQTDEPMDICEQLDKNELVKLVDEHLQSGDYDTAVFWAEKLIAMHSGKSVKDKLPELARYISVLTAAGKWQMIITFISRHDLFLMHLTFAYFYVNALYNREMFTEIINLPLGYLNRWEDVPFAQDGTSYICVRSNIIKDPQTLKTLDSMVTERKYESRLLFLLAKTYLMVQNRPAAAGCLKHCLSANPFSSEAVHLALDCRLLKPAEIQNHLASVESSNRSGSQIIRHLLAIYNSATTKPMEPSTSAIADKLSTDLSIRAANAFRLYSQGYILDAYKITSEIVHEFGYYDRCFLVHVACLVDLSKISELYALGHSLVRLQPEREITWYTVGLYYYATAQYTTAKKFLNKCTLMNGGFGEGWLAYGHALFYAEEHEQAMNCYLRASRILEGHFEPLLYIAVEYCFANNFKFAYDFLQDAESVAGANAIVLHEQATAAYMKQDFTKAESIYRRALRLITRTTDDFASISSMLHFETNMTKRYKKSLLLAKHKAGAWSCIGTCYAALGKIDQAVETLNRALALKPGDEGVRTALEKVLNNAAKFPVPSSCEGVEENLDTFLEQAKSKFILPKKKKMLDLGGVPEIFSGNILHSTPNTTMCGYALDRLRLMFITQPMHSDVRLIAADKNHIYAVVEKTIVIMSKKGQEVLRHIVPINCPKLLLPFEEALVVIDDQNKIEVFEVETGELIIEIESTENFAITSVVHPITYMNQIVVGGRDGRMKIINLETGEIVRDFPPDENFNAEITVLVQSPAVDVLGVGLANGRIQLRNIKVDRILSTFRQDGSITSLSFRTDGIDSLVSGNSGPLLVHHGRIIFRFRRLSCSMGFKRQNIGNDNRLVKWVIKDENSLPEERNVLEGPSEPVSAISFNGPELLLVASKDGCLRQFNSLRSRNMKRLGVGREVKRSELSGDRFIDVRLNPIMEMAVNNTREAVWDNVLCQHDRSILVSTWSSRKATQGSHRFYHPRFKNNPKYISAYTTSIFLSCCGNFAIVGTSTGHLDVFNMQSGKWKQSFSYTKATKKVDTEDDLKAHSAAVTGVTLDMINHHLVSGAADGSIHFWSFNPPKLISRMVVAHGVSKFRLDRYNSLLAIALDNGELAVVDILCRRVARQFKNAHLDATVTALEFSPDGKWLVSSDSNCILKIWDLSSSNLIDVMRCSLPCVDLAFNSTGQYLATCHEDQRAVYLWANKTLFIDGFYPAMYDIKPELPIRHCALPVMSAGDRSAAEGLDENDEEEFCRVVVIDEEDENIDDVVSLSSLSTKQEVGIVEKAQIDPHLVTLSGLPQNRWANLPNLDLIRQRNKPIESPKKPTHVPFFLPASETLEGFVFENIAAEEMEKENTIEAEKALMAKRKFAELETPWASSLIKAHENPEELMAVFYALKQMNVSAIDFQIRALSTESFLPFINMLIAVLEKRQDFELAHSYLATFLNIHREQLWSEAESEIKEESEEQNMEEHATTTNGNELTTAMKRMLQIQSETWDDVQKILEANTSLAQWIKCSLV</sequence>
<dbReference type="PROSITE" id="PS50082">
    <property type="entry name" value="WD_REPEATS_2"/>
    <property type="match status" value="2"/>
</dbReference>
<dbReference type="InterPro" id="IPR001680">
    <property type="entry name" value="WD40_rpt"/>
</dbReference>
<accession>A0AAD4R7Y9</accession>
<dbReference type="Gene3D" id="2.130.10.10">
    <property type="entry name" value="YVTN repeat-like/Quinoprotein amine dehydrogenase"/>
    <property type="match status" value="2"/>
</dbReference>
<dbReference type="InterPro" id="IPR059157">
    <property type="entry name" value="WDR36-Utp21_N"/>
</dbReference>
<name>A0AAD4R7Y9_9BILA</name>
<dbReference type="GO" id="GO:0034388">
    <property type="term" value="C:Pwp2p-containing subcomplex of 90S preribosome"/>
    <property type="evidence" value="ECO:0007669"/>
    <property type="project" value="TreeGrafter"/>
</dbReference>
<feature type="repeat" description="TPR" evidence="4">
    <location>
        <begin position="499"/>
        <end position="532"/>
    </location>
</feature>
<dbReference type="GO" id="GO:0006364">
    <property type="term" value="P:rRNA processing"/>
    <property type="evidence" value="ECO:0007669"/>
    <property type="project" value="InterPro"/>
</dbReference>
<dbReference type="InterPro" id="IPR019734">
    <property type="entry name" value="TPR_rpt"/>
</dbReference>
<dbReference type="Pfam" id="PF25168">
    <property type="entry name" value="Beta-prop_WDR36-Utp21_2nd"/>
    <property type="match status" value="1"/>
</dbReference>
<dbReference type="SUPFAM" id="SSF50978">
    <property type="entry name" value="WD40 repeat-like"/>
    <property type="match status" value="2"/>
</dbReference>
<proteinExistence type="predicted"/>
<organism evidence="7 8">
    <name type="scientific">Ditylenchus destructor</name>
    <dbReference type="NCBI Taxonomy" id="166010"/>
    <lineage>
        <taxon>Eukaryota</taxon>
        <taxon>Metazoa</taxon>
        <taxon>Ecdysozoa</taxon>
        <taxon>Nematoda</taxon>
        <taxon>Chromadorea</taxon>
        <taxon>Rhabditida</taxon>
        <taxon>Tylenchina</taxon>
        <taxon>Tylenchomorpha</taxon>
        <taxon>Sphaerularioidea</taxon>
        <taxon>Anguinidae</taxon>
        <taxon>Anguininae</taxon>
        <taxon>Ditylenchus</taxon>
    </lineage>
</organism>
<evidence type="ECO:0000256" key="1">
    <source>
        <dbReference type="ARBA" id="ARBA00022574"/>
    </source>
</evidence>
<dbReference type="InterPro" id="IPR011990">
    <property type="entry name" value="TPR-like_helical_dom_sf"/>
</dbReference>
<dbReference type="Pfam" id="PF13181">
    <property type="entry name" value="TPR_8"/>
    <property type="match status" value="1"/>
</dbReference>
<keyword evidence="2" id="KW-0677">Repeat</keyword>
<dbReference type="PANTHER" id="PTHR22840:SF12">
    <property type="entry name" value="WD REPEAT-CONTAINING PROTEIN 36"/>
    <property type="match status" value="1"/>
</dbReference>
<dbReference type="PROSITE" id="PS50005">
    <property type="entry name" value="TPR"/>
    <property type="match status" value="1"/>
</dbReference>
<evidence type="ECO:0000259" key="5">
    <source>
        <dbReference type="Pfam" id="PF04192"/>
    </source>
</evidence>
<keyword evidence="8" id="KW-1185">Reference proteome</keyword>
<evidence type="ECO:0000256" key="2">
    <source>
        <dbReference type="ARBA" id="ARBA00022737"/>
    </source>
</evidence>
<dbReference type="InterPro" id="IPR007319">
    <property type="entry name" value="WDR36/Utp21_C"/>
</dbReference>
<reference evidence="7" key="1">
    <citation type="submission" date="2022-01" db="EMBL/GenBank/DDBJ databases">
        <title>Genome Sequence Resource for Two Populations of Ditylenchus destructor, the Migratory Endoparasitic Phytonematode.</title>
        <authorList>
            <person name="Zhang H."/>
            <person name="Lin R."/>
            <person name="Xie B."/>
        </authorList>
    </citation>
    <scope>NUCLEOTIDE SEQUENCE</scope>
    <source>
        <strain evidence="7">BazhouSP</strain>
    </source>
</reference>